<dbReference type="InterPro" id="IPR006336">
    <property type="entry name" value="GCS2"/>
</dbReference>
<evidence type="ECO:0000256" key="5">
    <source>
        <dbReference type="HAMAP-Rule" id="MF_01609"/>
    </source>
</evidence>
<dbReference type="InterPro" id="IPR011793">
    <property type="entry name" value="YbdK"/>
</dbReference>
<evidence type="ECO:0000256" key="3">
    <source>
        <dbReference type="ARBA" id="ARBA00022840"/>
    </source>
</evidence>
<reference evidence="7 8" key="1">
    <citation type="submission" date="2021-01" db="EMBL/GenBank/DDBJ databases">
        <title>Whole genome shotgun sequence of Microbispora corallina NBRC 16416.</title>
        <authorList>
            <person name="Komaki H."/>
            <person name="Tamura T."/>
        </authorList>
    </citation>
    <scope>NUCLEOTIDE SEQUENCE [LARGE SCALE GENOMIC DNA]</scope>
    <source>
        <strain evidence="7 8">NBRC 16416</strain>
    </source>
</reference>
<gene>
    <name evidence="7" type="ORF">Mco01_75080</name>
</gene>
<comment type="similarity">
    <text evidence="5">Belongs to the glutamate--cysteine ligase type 2 family. YbdK subfamily.</text>
</comment>
<protein>
    <recommendedName>
        <fullName evidence="5">Putative glutamate--cysteine ligase 2</fullName>
        <ecNumber evidence="5">6.3.2.2</ecNumber>
    </recommendedName>
    <alternativeName>
        <fullName evidence="5">Gamma-glutamylcysteine synthetase 2</fullName>
        <shortName evidence="5">GCS 2</shortName>
        <shortName evidence="5">Gamma-GCS 2</shortName>
    </alternativeName>
</protein>
<sequence>MPDVTGEVQFGTRQGTSLVAPAAVEPRAPLTVGVEEEFLLLDPRTGRVVPVAEEVRRRAGASMASRIVPELTRFQLETNSGVHTGLRGLQHDLFEMRACAAEAAASAGVRLAACGTALRGNAGMPPVTPHPRYGAMVRDFRGIARGQGVCGCHVHVGVGDREEAVQVSNHARPWLPVLQALAANSPFADGLDTGYASWRAQVMGRWPSAEPPPYFRSAAHYESVVAGLTASGAIMDRGMIYWFVRVSDHLPTVEFRTADCCATVEEAVTLAGLVRALVATALRDVRAGIPAPSVDHSVLCGAYWRAARDGVEGEGLDLFSGRRIRAWDLVGRLVAHVRDSLEDAGDLPLVTARLGRLRRTGSGAARQRAAFAHRARLRDVAALLAEQTVAEPPAAVQAGRVGEPAPEAVPQAVPVTRRPPAGS</sequence>
<keyword evidence="2 5" id="KW-0547">Nucleotide-binding</keyword>
<comment type="catalytic activity">
    <reaction evidence="4 5">
        <text>L-cysteine + L-glutamate + ATP = gamma-L-glutamyl-L-cysteine + ADP + phosphate + H(+)</text>
        <dbReference type="Rhea" id="RHEA:13285"/>
        <dbReference type="ChEBI" id="CHEBI:15378"/>
        <dbReference type="ChEBI" id="CHEBI:29985"/>
        <dbReference type="ChEBI" id="CHEBI:30616"/>
        <dbReference type="ChEBI" id="CHEBI:35235"/>
        <dbReference type="ChEBI" id="CHEBI:43474"/>
        <dbReference type="ChEBI" id="CHEBI:58173"/>
        <dbReference type="ChEBI" id="CHEBI:456216"/>
        <dbReference type="EC" id="6.3.2.2"/>
    </reaction>
</comment>
<dbReference type="InterPro" id="IPR014746">
    <property type="entry name" value="Gln_synth/guanido_kin_cat_dom"/>
</dbReference>
<organism evidence="7 8">
    <name type="scientific">Microbispora corallina</name>
    <dbReference type="NCBI Taxonomy" id="83302"/>
    <lineage>
        <taxon>Bacteria</taxon>
        <taxon>Bacillati</taxon>
        <taxon>Actinomycetota</taxon>
        <taxon>Actinomycetes</taxon>
        <taxon>Streptosporangiales</taxon>
        <taxon>Streptosporangiaceae</taxon>
        <taxon>Microbispora</taxon>
    </lineage>
</organism>
<evidence type="ECO:0000256" key="6">
    <source>
        <dbReference type="SAM" id="MobiDB-lite"/>
    </source>
</evidence>
<dbReference type="PANTHER" id="PTHR36510">
    <property type="entry name" value="GLUTAMATE--CYSTEINE LIGASE 2-RELATED"/>
    <property type="match status" value="1"/>
</dbReference>
<proteinExistence type="inferred from homology"/>
<evidence type="ECO:0000256" key="4">
    <source>
        <dbReference type="ARBA" id="ARBA00048819"/>
    </source>
</evidence>
<evidence type="ECO:0000313" key="8">
    <source>
        <dbReference type="Proteomes" id="UP000603904"/>
    </source>
</evidence>
<keyword evidence="8" id="KW-1185">Reference proteome</keyword>
<dbReference type="NCBIfam" id="NF010041">
    <property type="entry name" value="PRK13517.1-1"/>
    <property type="match status" value="1"/>
</dbReference>
<name>A0ABQ4GBZ2_9ACTN</name>
<feature type="compositionally biased region" description="Low complexity" evidence="6">
    <location>
        <begin position="401"/>
        <end position="415"/>
    </location>
</feature>
<dbReference type="NCBIfam" id="TIGR02050">
    <property type="entry name" value="gshA_cyan_rel"/>
    <property type="match status" value="1"/>
</dbReference>
<comment type="function">
    <text evidence="5">ATP-dependent carboxylate-amine ligase which exhibits weak glutamate--cysteine ligase activity.</text>
</comment>
<evidence type="ECO:0000256" key="2">
    <source>
        <dbReference type="ARBA" id="ARBA00022741"/>
    </source>
</evidence>
<dbReference type="EC" id="6.3.2.2" evidence="5"/>
<feature type="region of interest" description="Disordered" evidence="6">
    <location>
        <begin position="395"/>
        <end position="423"/>
    </location>
</feature>
<dbReference type="InterPro" id="IPR050141">
    <property type="entry name" value="GCL_type2/YbdK_subfam"/>
</dbReference>
<dbReference type="Pfam" id="PF04107">
    <property type="entry name" value="GCS2"/>
    <property type="match status" value="1"/>
</dbReference>
<comment type="caution">
    <text evidence="7">The sequence shown here is derived from an EMBL/GenBank/DDBJ whole genome shotgun (WGS) entry which is preliminary data.</text>
</comment>
<dbReference type="HAMAP" id="MF_01609">
    <property type="entry name" value="Glu_cys_ligase_2"/>
    <property type="match status" value="1"/>
</dbReference>
<evidence type="ECO:0000313" key="7">
    <source>
        <dbReference type="EMBL" id="GIH44508.1"/>
    </source>
</evidence>
<dbReference type="GO" id="GO:0016874">
    <property type="term" value="F:ligase activity"/>
    <property type="evidence" value="ECO:0007669"/>
    <property type="project" value="UniProtKB-KW"/>
</dbReference>
<dbReference type="RefSeq" id="WP_204061496.1">
    <property type="nucleotide sequence ID" value="NZ_BAAAGP010000053.1"/>
</dbReference>
<dbReference type="Proteomes" id="UP000603904">
    <property type="component" value="Unassembled WGS sequence"/>
</dbReference>
<keyword evidence="3 5" id="KW-0067">ATP-binding</keyword>
<dbReference type="SUPFAM" id="SSF55931">
    <property type="entry name" value="Glutamine synthetase/guanido kinase"/>
    <property type="match status" value="1"/>
</dbReference>
<dbReference type="PANTHER" id="PTHR36510:SF1">
    <property type="entry name" value="GLUTAMATE--CYSTEINE LIGASE 2-RELATED"/>
    <property type="match status" value="1"/>
</dbReference>
<evidence type="ECO:0000256" key="1">
    <source>
        <dbReference type="ARBA" id="ARBA00022598"/>
    </source>
</evidence>
<dbReference type="EMBL" id="BOOC01000061">
    <property type="protein sequence ID" value="GIH44508.1"/>
    <property type="molecule type" value="Genomic_DNA"/>
</dbReference>
<accession>A0ABQ4GBZ2</accession>
<keyword evidence="1 5" id="KW-0436">Ligase</keyword>
<dbReference type="Gene3D" id="3.30.590.20">
    <property type="match status" value="1"/>
</dbReference>